<keyword evidence="8" id="KW-1185">Reference proteome</keyword>
<dbReference type="Pfam" id="PF04488">
    <property type="entry name" value="Gly_transf_sug"/>
    <property type="match status" value="1"/>
</dbReference>
<comment type="similarity">
    <text evidence="2">Belongs to the glycosyltransferase 32 family.</text>
</comment>
<dbReference type="Proteomes" id="UP000663193">
    <property type="component" value="Chromosome 19"/>
</dbReference>
<dbReference type="KEGG" id="pno:SNOG_05811"/>
<dbReference type="InterPro" id="IPR007577">
    <property type="entry name" value="GlycoTrfase_DXD_sugar-bd_CS"/>
</dbReference>
<dbReference type="GO" id="GO:0006673">
    <property type="term" value="P:inositol phosphoceramide metabolic process"/>
    <property type="evidence" value="ECO:0007669"/>
    <property type="project" value="UniProtKB-ARBA"/>
</dbReference>
<evidence type="ECO:0000313" key="7">
    <source>
        <dbReference type="EMBL" id="QRD05528.1"/>
    </source>
</evidence>
<gene>
    <name evidence="7" type="ORF">JI435_444510</name>
</gene>
<dbReference type="RefSeq" id="XP_001796207.1">
    <property type="nucleotide sequence ID" value="XM_001796155.1"/>
</dbReference>
<evidence type="ECO:0000256" key="1">
    <source>
        <dbReference type="ARBA" id="ARBA00004370"/>
    </source>
</evidence>
<proteinExistence type="inferred from homology"/>
<evidence type="ECO:0000256" key="2">
    <source>
        <dbReference type="ARBA" id="ARBA00009003"/>
    </source>
</evidence>
<evidence type="ECO:0000256" key="5">
    <source>
        <dbReference type="ARBA" id="ARBA00022989"/>
    </source>
</evidence>
<comment type="subcellular location">
    <subcellularLocation>
        <location evidence="1">Membrane</location>
    </subcellularLocation>
</comment>
<keyword evidence="6" id="KW-0472">Membrane</keyword>
<dbReference type="OMA" id="IRMWNAT"/>
<organism evidence="7 8">
    <name type="scientific">Phaeosphaeria nodorum (strain SN15 / ATCC MYA-4574 / FGSC 10173)</name>
    <name type="common">Glume blotch fungus</name>
    <name type="synonym">Parastagonospora nodorum</name>
    <dbReference type="NCBI Taxonomy" id="321614"/>
    <lineage>
        <taxon>Eukaryota</taxon>
        <taxon>Fungi</taxon>
        <taxon>Dikarya</taxon>
        <taxon>Ascomycota</taxon>
        <taxon>Pezizomycotina</taxon>
        <taxon>Dothideomycetes</taxon>
        <taxon>Pleosporomycetidae</taxon>
        <taxon>Pleosporales</taxon>
        <taxon>Pleosporineae</taxon>
        <taxon>Phaeosphaeriaceae</taxon>
        <taxon>Parastagonospora</taxon>
    </lineage>
</organism>
<name>A0A7U2I964_PHANO</name>
<dbReference type="PANTHER" id="PTHR32385:SF20">
    <property type="entry name" value="MANNOSYL PHOSPHORYLINOSITOL CERAMIDE SYNTHASE CSH1-RELATED"/>
    <property type="match status" value="1"/>
</dbReference>
<keyword evidence="3" id="KW-0808">Transferase</keyword>
<dbReference type="GO" id="GO:0016020">
    <property type="term" value="C:membrane"/>
    <property type="evidence" value="ECO:0007669"/>
    <property type="project" value="UniProtKB-SubCell"/>
</dbReference>
<evidence type="ECO:0000256" key="6">
    <source>
        <dbReference type="ARBA" id="ARBA00023136"/>
    </source>
</evidence>
<dbReference type="InterPro" id="IPR051706">
    <property type="entry name" value="Glycosyltransferase_domain"/>
</dbReference>
<reference evidence="8" key="1">
    <citation type="journal article" date="2021" name="BMC Genomics">
        <title>Chromosome-level genome assembly and manually-curated proteome of model necrotroph Parastagonospora nodorum Sn15 reveals a genome-wide trove of candidate effector homologs, and redundancy of virulence-related functions within an accessory chromosome.</title>
        <authorList>
            <person name="Bertazzoni S."/>
            <person name="Jones D.A.B."/>
            <person name="Phan H.T."/>
            <person name="Tan K.-C."/>
            <person name="Hane J.K."/>
        </authorList>
    </citation>
    <scope>NUCLEOTIDE SEQUENCE [LARGE SCALE GENOMIC DNA]</scope>
    <source>
        <strain evidence="8">SN15 / ATCC MYA-4574 / FGSC 10173)</strain>
    </source>
</reference>
<evidence type="ECO:0000256" key="3">
    <source>
        <dbReference type="ARBA" id="ARBA00022679"/>
    </source>
</evidence>
<sequence>MLRPVILFRILTVGALLYALSLARRQYLFQNYLHARRITSTDFPAPYVKVLNDSVAEGKQPPKDFDYTSTFPQSQIPKTIHFIWFQNLYPTNDHSPSQIPTTISRAPELCREHNPDYEINIWNATSARTFIAQEYSWFLPTYDGYRHPIQRIDSLKYFALYHFGGVYMDLDISCRRPLDPLLQFSAWFPEASPLGVNNDLMAAAARHPIFKRMTTELERHDKNWLFPYLTIFWSTGPQFTSDILKEWFEHYKIEALKTQMERGIDASPSSFFVLPQVYYSEQYTFFGHSPGGTWHGGDVAVVLWFVGKPWILLLILVPVAAAWHKLRKRQRRLSWSKSEDKSNPV</sequence>
<keyword evidence="4" id="KW-0812">Transmembrane</keyword>
<dbReference type="InterPro" id="IPR029044">
    <property type="entry name" value="Nucleotide-diphossugar_trans"/>
</dbReference>
<dbReference type="AlphaFoldDB" id="A0A7U2I964"/>
<dbReference type="SUPFAM" id="SSF53448">
    <property type="entry name" value="Nucleotide-diphospho-sugar transferases"/>
    <property type="match status" value="1"/>
</dbReference>
<dbReference type="FunFam" id="3.90.550.20:FF:000011">
    <property type="entry name" value="Mannosyl phosphorylinositol ceramide synthase SUR1"/>
    <property type="match status" value="1"/>
</dbReference>
<dbReference type="VEuPathDB" id="FungiDB:JI435_444510"/>
<keyword evidence="5" id="KW-1133">Transmembrane helix</keyword>
<dbReference type="GO" id="GO:0006688">
    <property type="term" value="P:glycosphingolipid biosynthetic process"/>
    <property type="evidence" value="ECO:0007669"/>
    <property type="project" value="UniProtKB-ARBA"/>
</dbReference>
<dbReference type="Gene3D" id="3.90.550.20">
    <property type="match status" value="1"/>
</dbReference>
<dbReference type="OrthoDB" id="3647at2759"/>
<dbReference type="GO" id="GO:0016740">
    <property type="term" value="F:transferase activity"/>
    <property type="evidence" value="ECO:0007669"/>
    <property type="project" value="UniProtKB-KW"/>
</dbReference>
<accession>A0A7U2I964</accession>
<dbReference type="PANTHER" id="PTHR32385">
    <property type="entry name" value="MANNOSYL PHOSPHORYLINOSITOL CERAMIDE SYNTHASE"/>
    <property type="match status" value="1"/>
</dbReference>
<evidence type="ECO:0000313" key="8">
    <source>
        <dbReference type="Proteomes" id="UP000663193"/>
    </source>
</evidence>
<evidence type="ECO:0008006" key="9">
    <source>
        <dbReference type="Google" id="ProtNLM"/>
    </source>
</evidence>
<dbReference type="EMBL" id="CP069041">
    <property type="protein sequence ID" value="QRD05528.1"/>
    <property type="molecule type" value="Genomic_DNA"/>
</dbReference>
<evidence type="ECO:0000256" key="4">
    <source>
        <dbReference type="ARBA" id="ARBA00022692"/>
    </source>
</evidence>
<protein>
    <recommendedName>
        <fullName evidence="9">Nucleotide-diphospho-sugar transferase</fullName>
    </recommendedName>
</protein>